<comment type="caution">
    <text evidence="3">The sequence shown here is derived from an EMBL/GenBank/DDBJ whole genome shotgun (WGS) entry which is preliminary data.</text>
</comment>
<dbReference type="Proteomes" id="UP001146120">
    <property type="component" value="Unassembled WGS sequence"/>
</dbReference>
<name>A0AAV2YXL9_9STRA</name>
<dbReference type="AlphaFoldDB" id="A0AAV2YXL9"/>
<evidence type="ECO:0000313" key="4">
    <source>
        <dbReference type="Proteomes" id="UP001146120"/>
    </source>
</evidence>
<gene>
    <name evidence="3" type="ORF">N0F65_004536</name>
</gene>
<feature type="compositionally biased region" description="Polar residues" evidence="1">
    <location>
        <begin position="53"/>
        <end position="62"/>
    </location>
</feature>
<dbReference type="SUPFAM" id="SSF53271">
    <property type="entry name" value="PRTase-like"/>
    <property type="match status" value="1"/>
</dbReference>
<dbReference type="InterPro" id="IPR029057">
    <property type="entry name" value="PRTase-like"/>
</dbReference>
<feature type="region of interest" description="Disordered" evidence="1">
    <location>
        <begin position="40"/>
        <end position="84"/>
    </location>
</feature>
<dbReference type="CDD" id="cd06223">
    <property type="entry name" value="PRTases_typeI"/>
    <property type="match status" value="1"/>
</dbReference>
<protein>
    <recommendedName>
        <fullName evidence="2">Phosphoribosyltransferase domain-containing protein</fullName>
    </recommendedName>
</protein>
<dbReference type="Gene3D" id="1.10.10.60">
    <property type="entry name" value="Homeodomain-like"/>
    <property type="match status" value="1"/>
</dbReference>
<dbReference type="Gene3D" id="3.40.50.2020">
    <property type="match status" value="1"/>
</dbReference>
<reference evidence="3" key="1">
    <citation type="submission" date="2022-11" db="EMBL/GenBank/DDBJ databases">
        <authorList>
            <person name="Morgan W.R."/>
            <person name="Tartar A."/>
        </authorList>
    </citation>
    <scope>NUCLEOTIDE SEQUENCE</scope>
    <source>
        <strain evidence="3">ARSEF 373</strain>
    </source>
</reference>
<evidence type="ECO:0000256" key="1">
    <source>
        <dbReference type="SAM" id="MobiDB-lite"/>
    </source>
</evidence>
<sequence>MRRRRTTNSEMSGEGTLTTPPAMGSLVDLLNNDQAHIEPAEENIGRKRKLSNVEYSPTSSCGSVGEQKNEAKSSATAAGTTKKSRYLREADRRSIIHRIEMGEKQATLAKEFGVTRAAICHINKNRVEILTRSVRADVHSAARHPKRGLYNTSKVTPRQSGIVEGYGDLPIVYEVRSQAMAILLTALRRKDTKGRDFRHFADRAFRLLLEESLASASTRQVEIMAPGGTVCSGVVSEMPACAIAISEGGFAMLDAFRALQPDAATGFMTLDRGDVIAHRKMEMVLRKMSVPANIRTQSVFVVDSTSTTGSRACAAIRALIDGGVPEDSIYYVCLLTSALGVSEFCNQFPKARIITAAIDPDVNDSQGISPGVGNFLERYYSTVLVQHSMRGANADL</sequence>
<feature type="domain" description="Phosphoribosyltransferase" evidence="2">
    <location>
        <begin position="177"/>
        <end position="382"/>
    </location>
</feature>
<keyword evidence="4" id="KW-1185">Reference proteome</keyword>
<dbReference type="EMBL" id="DAKRPA010000118">
    <property type="protein sequence ID" value="DAZ98046.1"/>
    <property type="molecule type" value="Genomic_DNA"/>
</dbReference>
<feature type="compositionally biased region" description="Polar residues" evidence="1">
    <location>
        <begin position="8"/>
        <end position="19"/>
    </location>
</feature>
<accession>A0AAV2YXL9</accession>
<proteinExistence type="predicted"/>
<feature type="compositionally biased region" description="Low complexity" evidence="1">
    <location>
        <begin position="72"/>
        <end position="81"/>
    </location>
</feature>
<evidence type="ECO:0000313" key="3">
    <source>
        <dbReference type="EMBL" id="DAZ98046.1"/>
    </source>
</evidence>
<feature type="region of interest" description="Disordered" evidence="1">
    <location>
        <begin position="1"/>
        <end position="25"/>
    </location>
</feature>
<dbReference type="InterPro" id="IPR000836">
    <property type="entry name" value="PRTase_dom"/>
</dbReference>
<dbReference type="Pfam" id="PF14681">
    <property type="entry name" value="UPRTase"/>
    <property type="match status" value="1"/>
</dbReference>
<reference evidence="3" key="2">
    <citation type="journal article" date="2023" name="Microbiol Resour">
        <title>Decontamination and Annotation of the Draft Genome Sequence of the Oomycete Lagenidium giganteum ARSEF 373.</title>
        <authorList>
            <person name="Morgan W.R."/>
            <person name="Tartar A."/>
        </authorList>
    </citation>
    <scope>NUCLEOTIDE SEQUENCE</scope>
    <source>
        <strain evidence="3">ARSEF 373</strain>
    </source>
</reference>
<evidence type="ECO:0000259" key="2">
    <source>
        <dbReference type="Pfam" id="PF14681"/>
    </source>
</evidence>
<organism evidence="3 4">
    <name type="scientific">Lagenidium giganteum</name>
    <dbReference type="NCBI Taxonomy" id="4803"/>
    <lineage>
        <taxon>Eukaryota</taxon>
        <taxon>Sar</taxon>
        <taxon>Stramenopiles</taxon>
        <taxon>Oomycota</taxon>
        <taxon>Peronosporomycetes</taxon>
        <taxon>Pythiales</taxon>
        <taxon>Pythiaceae</taxon>
    </lineage>
</organism>